<keyword evidence="12" id="KW-0995">Kinetochore</keyword>
<keyword evidence="9" id="KW-0597">Phosphoprotein</keyword>
<evidence type="ECO:0000313" key="26">
    <source>
        <dbReference type="Proteomes" id="UP000261620"/>
    </source>
</evidence>
<evidence type="ECO:0000256" key="15">
    <source>
        <dbReference type="ARBA" id="ARBA00023054"/>
    </source>
</evidence>
<evidence type="ECO:0000256" key="19">
    <source>
        <dbReference type="ARBA" id="ARBA00023328"/>
    </source>
</evidence>
<keyword evidence="26" id="KW-1185">Reference proteome</keyword>
<reference evidence="25" key="1">
    <citation type="submission" date="2025-08" db="UniProtKB">
        <authorList>
            <consortium name="Ensembl"/>
        </authorList>
    </citation>
    <scope>IDENTIFICATION</scope>
</reference>
<dbReference type="GO" id="GO:0000776">
    <property type="term" value="C:kinetochore"/>
    <property type="evidence" value="ECO:0007669"/>
    <property type="project" value="UniProtKB-KW"/>
</dbReference>
<dbReference type="Ensembl" id="ENSMMOT00000015081.1">
    <property type="protein sequence ID" value="ENSMMOP00000014836.1"/>
    <property type="gene ID" value="ENSMMOG00000011339.1"/>
</dbReference>
<dbReference type="GO" id="GO:0000922">
    <property type="term" value="C:spindle pole"/>
    <property type="evidence" value="ECO:0007669"/>
    <property type="project" value="UniProtKB-SubCell"/>
</dbReference>
<dbReference type="PANTHER" id="PTHR23168">
    <property type="entry name" value="MITOTIC SPINDLE ASSEMBLY CHECKPOINT PROTEIN MAD1 MITOTIC ARREST DEFICIENT-LIKE PROTEIN 1"/>
    <property type="match status" value="1"/>
</dbReference>
<evidence type="ECO:0000256" key="22">
    <source>
        <dbReference type="ARBA" id="ARBA00075803"/>
    </source>
</evidence>
<evidence type="ECO:0000313" key="25">
    <source>
        <dbReference type="Ensembl" id="ENSMMOP00000014836.1"/>
    </source>
</evidence>
<keyword evidence="17" id="KW-0539">Nucleus</keyword>
<dbReference type="Gene3D" id="6.10.250.90">
    <property type="match status" value="1"/>
</dbReference>
<dbReference type="GO" id="GO:0005813">
    <property type="term" value="C:centrosome"/>
    <property type="evidence" value="ECO:0007669"/>
    <property type="project" value="UniProtKB-SubCell"/>
</dbReference>
<evidence type="ECO:0000256" key="9">
    <source>
        <dbReference type="ARBA" id="ARBA00022553"/>
    </source>
</evidence>
<dbReference type="FunFam" id="3.30.457.60:FF:000002">
    <property type="entry name" value="Mitotic spindle assembly checkpoint protein MAD1"/>
    <property type="match status" value="1"/>
</dbReference>
<dbReference type="STRING" id="94237.ENSMMOP00000014836"/>
<evidence type="ECO:0000256" key="4">
    <source>
        <dbReference type="ARBA" id="ARBA00004647"/>
    </source>
</evidence>
<dbReference type="Pfam" id="PF05557">
    <property type="entry name" value="MAD"/>
    <property type="match status" value="2"/>
</dbReference>
<evidence type="ECO:0000256" key="10">
    <source>
        <dbReference type="ARBA" id="ARBA00022618"/>
    </source>
</evidence>
<proteinExistence type="inferred from homology"/>
<feature type="region of interest" description="Disordered" evidence="24">
    <location>
        <begin position="555"/>
        <end position="575"/>
    </location>
</feature>
<evidence type="ECO:0000256" key="16">
    <source>
        <dbReference type="ARBA" id="ARBA00023212"/>
    </source>
</evidence>
<dbReference type="GO" id="GO:0072686">
    <property type="term" value="C:mitotic spindle"/>
    <property type="evidence" value="ECO:0007669"/>
    <property type="project" value="TreeGrafter"/>
</dbReference>
<dbReference type="PANTHER" id="PTHR23168:SF0">
    <property type="entry name" value="MITOTIC SPINDLE ASSEMBLY CHECKPOINT PROTEIN MAD1"/>
    <property type="match status" value="1"/>
</dbReference>
<keyword evidence="19" id="KW-0137">Centromere</keyword>
<feature type="coiled-coil region" evidence="23">
    <location>
        <begin position="96"/>
        <end position="313"/>
    </location>
</feature>
<dbReference type="InterPro" id="IPR008672">
    <property type="entry name" value="Mad1"/>
</dbReference>
<keyword evidence="13" id="KW-0832">Ubl conjugation</keyword>
<dbReference type="GO" id="GO:0007094">
    <property type="term" value="P:mitotic spindle assembly checkpoint signaling"/>
    <property type="evidence" value="ECO:0007669"/>
    <property type="project" value="InterPro"/>
</dbReference>
<dbReference type="Gene3D" id="3.30.457.60">
    <property type="match status" value="1"/>
</dbReference>
<evidence type="ECO:0000256" key="18">
    <source>
        <dbReference type="ARBA" id="ARBA00023306"/>
    </source>
</evidence>
<evidence type="ECO:0000256" key="20">
    <source>
        <dbReference type="ARBA" id="ARBA00053509"/>
    </source>
</evidence>
<keyword evidence="6" id="KW-0158">Chromosome</keyword>
<keyword evidence="8" id="KW-1017">Isopeptide bond</keyword>
<evidence type="ECO:0000256" key="2">
    <source>
        <dbReference type="ARBA" id="ARBA00004300"/>
    </source>
</evidence>
<keyword evidence="16" id="KW-0206">Cytoskeleton</keyword>
<dbReference type="GO" id="GO:0051301">
    <property type="term" value="P:cell division"/>
    <property type="evidence" value="ECO:0007669"/>
    <property type="project" value="UniProtKB-KW"/>
</dbReference>
<dbReference type="GO" id="GO:0051315">
    <property type="term" value="P:attachment of mitotic spindle microtubules to kinetochore"/>
    <property type="evidence" value="ECO:0007669"/>
    <property type="project" value="TreeGrafter"/>
</dbReference>
<dbReference type="SUPFAM" id="SSF75704">
    <property type="entry name" value="Mitotic arrest deficient-like 1, Mad1"/>
    <property type="match status" value="1"/>
</dbReference>
<reference evidence="25" key="2">
    <citation type="submission" date="2025-09" db="UniProtKB">
        <authorList>
            <consortium name="Ensembl"/>
        </authorList>
    </citation>
    <scope>IDENTIFICATION</scope>
</reference>
<name>A0A3Q3WCW2_MOLML</name>
<evidence type="ECO:0000256" key="3">
    <source>
        <dbReference type="ARBA" id="ARBA00004629"/>
    </source>
</evidence>
<organism evidence="25 26">
    <name type="scientific">Mola mola</name>
    <name type="common">Ocean sunfish</name>
    <name type="synonym">Tetraodon mola</name>
    <dbReference type="NCBI Taxonomy" id="94237"/>
    <lineage>
        <taxon>Eukaryota</taxon>
        <taxon>Metazoa</taxon>
        <taxon>Chordata</taxon>
        <taxon>Craniata</taxon>
        <taxon>Vertebrata</taxon>
        <taxon>Euteleostomi</taxon>
        <taxon>Actinopterygii</taxon>
        <taxon>Neopterygii</taxon>
        <taxon>Teleostei</taxon>
        <taxon>Neoteleostei</taxon>
        <taxon>Acanthomorphata</taxon>
        <taxon>Eupercaria</taxon>
        <taxon>Tetraodontiformes</taxon>
        <taxon>Molidae</taxon>
        <taxon>Mola</taxon>
    </lineage>
</organism>
<dbReference type="GO" id="GO:1990728">
    <property type="term" value="C:mitotic spindle assembly checkpoint MAD1-MAD2 complex"/>
    <property type="evidence" value="ECO:0007669"/>
    <property type="project" value="UniProtKB-ARBA"/>
</dbReference>
<dbReference type="FunFam" id="1.20.5.170:FF:000051">
    <property type="entry name" value="mitotic spindle assembly checkpoint protein MAD1"/>
    <property type="match status" value="1"/>
</dbReference>
<dbReference type="Proteomes" id="UP000261620">
    <property type="component" value="Unplaced"/>
</dbReference>
<comment type="subcellular location">
    <subcellularLocation>
        <location evidence="3">Chromosome</location>
        <location evidence="3">Centromere</location>
        <location evidence="3">Kinetochore</location>
    </subcellularLocation>
    <subcellularLocation>
        <location evidence="2">Cytoplasm</location>
        <location evidence="2">Cytoskeleton</location>
        <location evidence="2">Microtubule organizing center</location>
        <location evidence="2">Centrosome</location>
    </subcellularLocation>
    <subcellularLocation>
        <location evidence="4">Cytoplasm</location>
        <location evidence="4">Cytoskeleton</location>
        <location evidence="4">Spindle pole</location>
    </subcellularLocation>
    <subcellularLocation>
        <location evidence="1">Nucleus envelope</location>
    </subcellularLocation>
</comment>
<keyword evidence="18" id="KW-0131">Cell cycle</keyword>
<dbReference type="Gene3D" id="1.20.5.170">
    <property type="match status" value="1"/>
</dbReference>
<evidence type="ECO:0000256" key="17">
    <source>
        <dbReference type="ARBA" id="ARBA00023242"/>
    </source>
</evidence>
<evidence type="ECO:0000256" key="1">
    <source>
        <dbReference type="ARBA" id="ARBA00004259"/>
    </source>
</evidence>
<comment type="similarity">
    <text evidence="5">Belongs to the MAD1 family.</text>
</comment>
<evidence type="ECO:0000256" key="14">
    <source>
        <dbReference type="ARBA" id="ARBA00022990"/>
    </source>
</evidence>
<evidence type="ECO:0000256" key="12">
    <source>
        <dbReference type="ARBA" id="ARBA00022838"/>
    </source>
</evidence>
<evidence type="ECO:0000256" key="6">
    <source>
        <dbReference type="ARBA" id="ARBA00022454"/>
    </source>
</evidence>
<evidence type="ECO:0000256" key="23">
    <source>
        <dbReference type="SAM" id="Coils"/>
    </source>
</evidence>
<evidence type="ECO:0000256" key="13">
    <source>
        <dbReference type="ARBA" id="ARBA00022843"/>
    </source>
</evidence>
<keyword evidence="15 23" id="KW-0175">Coiled coil</keyword>
<evidence type="ECO:0000256" key="5">
    <source>
        <dbReference type="ARBA" id="ARBA00008029"/>
    </source>
</evidence>
<evidence type="ECO:0000256" key="24">
    <source>
        <dbReference type="SAM" id="MobiDB-lite"/>
    </source>
</evidence>
<dbReference type="GO" id="GO:1990706">
    <property type="term" value="C:MAD1 complex"/>
    <property type="evidence" value="ECO:0007669"/>
    <property type="project" value="UniProtKB-ARBA"/>
</dbReference>
<keyword evidence="11" id="KW-0498">Mitosis</keyword>
<dbReference type="GO" id="GO:0005635">
    <property type="term" value="C:nuclear envelope"/>
    <property type="evidence" value="ECO:0007669"/>
    <property type="project" value="UniProtKB-SubCell"/>
</dbReference>
<dbReference type="AlphaFoldDB" id="A0A3Q3WCW2"/>
<protein>
    <recommendedName>
        <fullName evidence="21">Mitotic spindle assembly checkpoint protein MAD1</fullName>
    </recommendedName>
    <alternativeName>
        <fullName evidence="22">Mitotic arrest deficient 1-like protein 1</fullName>
    </alternativeName>
</protein>
<comment type="function">
    <text evidence="20">Component of the spindle-assembly checkpoint that prevents the onset of anaphase until all chromosomes are properly aligned at the metaphase plate. Forms a heterotetrameric complex with the closed conformation form of MAD2L1 (C-MAD2) at unattached kinetochores during prometaphase, recruits an open conformation of MAD2L1 (O-MAD2) and promotes the conversion of O-MAD2 to C-MAD2, which ensures mitotic checkpoint signaling.</text>
</comment>
<evidence type="ECO:0000256" key="21">
    <source>
        <dbReference type="ARBA" id="ARBA00073985"/>
    </source>
</evidence>
<evidence type="ECO:0000256" key="7">
    <source>
        <dbReference type="ARBA" id="ARBA00022490"/>
    </source>
</evidence>
<feature type="coiled-coil region" evidence="23">
    <location>
        <begin position="430"/>
        <end position="555"/>
    </location>
</feature>
<keyword evidence="14" id="KW-0007">Acetylation</keyword>
<sequence>MAMDLEDDTTVLTTLKSFNSFISRTEPPQRLSEHAGGSTSLQSQYKRSMEFLEAADRLQSSHRYLQLDQEKKQMELSHKRARFQLEKAASYSARDLEVQVDRNQELLGRIKKLEERETGTAKNLSEQLEANHTLRKKLEGLNKKLEERDISLTSANQSNSSLKDEIRELKQKILNQTSTISTQTLEKQELQEQLDLQRRKCQEASQLCQSLQDAQSACSEHIIKIKELERRLALQEQDVAIVKTVKSEAARVPDLEKELKRLREDNAFLRENRDNCGLLKEEVEGLRRKLERMAKTKEELASMELEKEVNKLQAWENLGQSTGLNIRKPEDLSREVIQIQQREFALKEQNYTLNSRAERSHSEICAELSQQRGKALEEQKKRETQDALVRRLQKRVLLLTKERDGMRAILESYDSELSSTEYSPQLSKRLRETEDILQKTQNHNAEIEAQLSKAQEEMGTLKLQLQTVMYLHAYFRQKIEDLEAERQRLEEQNNTLEMRLERHNLQGDYDPVKTRVLHLKMNPTTVAKQQRQQEVEALREEVTRLRELVRSLQEGGSLVHPQDDSSMHNSSLGLRLPPSKEVLDLRKQMESSELRNQRLKEVFQRKIQEFRTVCYVLTGYKIDITTENQYRLTSVYAEHMDDSLLFKKGSNGNMQLMETEFSKTLDEMVALHLHHQKSIPAFLSAVTLDLFSRQTTV</sequence>
<accession>A0A3Q3WCW2</accession>
<evidence type="ECO:0000256" key="8">
    <source>
        <dbReference type="ARBA" id="ARBA00022499"/>
    </source>
</evidence>
<keyword evidence="7" id="KW-0963">Cytoplasm</keyword>
<evidence type="ECO:0000256" key="11">
    <source>
        <dbReference type="ARBA" id="ARBA00022776"/>
    </source>
</evidence>
<keyword evidence="10" id="KW-0132">Cell division</keyword>